<evidence type="ECO:0000256" key="5">
    <source>
        <dbReference type="ARBA" id="ARBA00022989"/>
    </source>
</evidence>
<comment type="subcellular location">
    <subcellularLocation>
        <location evidence="1">Cell membrane</location>
        <topology evidence="1">Multi-pass membrane protein</topology>
    </subcellularLocation>
</comment>
<keyword evidence="3" id="KW-1003">Cell membrane</keyword>
<dbReference type="Gene3D" id="3.40.50.300">
    <property type="entry name" value="P-loop containing nucleotide triphosphate hydrolases"/>
    <property type="match status" value="1"/>
</dbReference>
<evidence type="ECO:0000256" key="7">
    <source>
        <dbReference type="SAM" id="MobiDB-lite"/>
    </source>
</evidence>
<comment type="caution">
    <text evidence="10">The sequence shown here is derived from an EMBL/GenBank/DDBJ whole genome shotgun (WGS) entry which is preliminary data.</text>
</comment>
<feature type="transmembrane region" description="Helical" evidence="8">
    <location>
        <begin position="57"/>
        <end position="82"/>
    </location>
</feature>
<dbReference type="PANTHER" id="PTHR37937">
    <property type="entry name" value="CONJUGATIVE TRANSFER: DNA TRANSPORT"/>
    <property type="match status" value="1"/>
</dbReference>
<dbReference type="SUPFAM" id="SSF52540">
    <property type="entry name" value="P-loop containing nucleoside triphosphate hydrolases"/>
    <property type="match status" value="1"/>
</dbReference>
<dbReference type="EMBL" id="JAQSGK010000035">
    <property type="protein sequence ID" value="MEE6716461.1"/>
    <property type="molecule type" value="Genomic_DNA"/>
</dbReference>
<evidence type="ECO:0000313" key="11">
    <source>
        <dbReference type="Proteomes" id="UP001330016"/>
    </source>
</evidence>
<dbReference type="InterPro" id="IPR051539">
    <property type="entry name" value="T4SS-coupling_protein"/>
</dbReference>
<dbReference type="CDD" id="cd01127">
    <property type="entry name" value="TrwB_TraG_TraD_VirD4"/>
    <property type="match status" value="2"/>
</dbReference>
<dbReference type="Pfam" id="PF02534">
    <property type="entry name" value="T4SS-DNA_transf"/>
    <property type="match status" value="1"/>
</dbReference>
<evidence type="ECO:0000256" key="1">
    <source>
        <dbReference type="ARBA" id="ARBA00004651"/>
    </source>
</evidence>
<dbReference type="Pfam" id="PF12696">
    <property type="entry name" value="TraG-D_C"/>
    <property type="match status" value="1"/>
</dbReference>
<evidence type="ECO:0000256" key="2">
    <source>
        <dbReference type="ARBA" id="ARBA00008806"/>
    </source>
</evidence>
<dbReference type="Proteomes" id="UP001330016">
    <property type="component" value="Unassembled WGS sequence"/>
</dbReference>
<keyword evidence="4 8" id="KW-0812">Transmembrane</keyword>
<dbReference type="NCBIfam" id="NF045973">
    <property type="entry name" value="conju_CD1115"/>
    <property type="match status" value="1"/>
</dbReference>
<keyword evidence="11" id="KW-1185">Reference proteome</keyword>
<reference evidence="10 11" key="1">
    <citation type="submission" date="2023-02" db="EMBL/GenBank/DDBJ databases">
        <title>The predominant lactic acid bacteria and yeasts involved in the spontaneous fermentation of millet during the production of the traditional porridge Hausa koko in Ghana.</title>
        <authorList>
            <person name="Atter A."/>
            <person name="Diaz M."/>
        </authorList>
    </citation>
    <scope>NUCLEOTIDE SEQUENCE [LARGE SCALE GENOMIC DNA]</scope>
    <source>
        <strain evidence="10 11">FI11640</strain>
    </source>
</reference>
<keyword evidence="5 8" id="KW-1133">Transmembrane helix</keyword>
<evidence type="ECO:0000259" key="9">
    <source>
        <dbReference type="Pfam" id="PF12696"/>
    </source>
</evidence>
<evidence type="ECO:0000256" key="8">
    <source>
        <dbReference type="SAM" id="Phobius"/>
    </source>
</evidence>
<protein>
    <submittedName>
        <fullName evidence="10">Type IV secretory system conjugative DNA transfer family protein</fullName>
    </submittedName>
</protein>
<feature type="region of interest" description="Disordered" evidence="7">
    <location>
        <begin position="673"/>
        <end position="694"/>
    </location>
</feature>
<evidence type="ECO:0000256" key="6">
    <source>
        <dbReference type="ARBA" id="ARBA00023136"/>
    </source>
</evidence>
<evidence type="ECO:0000256" key="4">
    <source>
        <dbReference type="ARBA" id="ARBA00022692"/>
    </source>
</evidence>
<dbReference type="PANTHER" id="PTHR37937:SF1">
    <property type="entry name" value="CONJUGATIVE TRANSFER: DNA TRANSPORT"/>
    <property type="match status" value="1"/>
</dbReference>
<keyword evidence="6 8" id="KW-0472">Membrane</keyword>
<feature type="domain" description="TraD/TraG TraM recognition site" evidence="9">
    <location>
        <begin position="592"/>
        <end position="709"/>
    </location>
</feature>
<evidence type="ECO:0000313" key="10">
    <source>
        <dbReference type="EMBL" id="MEE6716461.1"/>
    </source>
</evidence>
<name>A0ABU7T1K6_9LACO</name>
<feature type="compositionally biased region" description="Polar residues" evidence="7">
    <location>
        <begin position="674"/>
        <end position="694"/>
    </location>
</feature>
<sequence length="882" mass="99420">MKIKTLPISEPEPEKKTKPGKRPRYLAHSYQYTVEGEDLPESPTTDKVFAPRIKATLLAALPIYALMQLGLGFLVAFLTSLIQDPQQFAQQPGAYASAALRTALNPLNTAWYWHAFAVLFGLILGWRIAQHLNYKTRTVAYGQLGDSRLLTIQEIQERYKEIDERDTPFDGYGGVAVSHYKKKFYINDATNNMMGVGTSRSGKGQTTVIQTIDNLSRARKQSSLVVNDPKAELFVASYETLQKRGYDVYALNLDDPAQSMSYNPLTLITRAWQRGDKETATQMINSLDHVLYNGQDAGENRWVYEGAQSAVNGMTMSLLDYNISRGQPEKTTLYNIADMLNELGQLNYQLDPENPLSEVNALDRYFQSLPPDNPAKKQYGSTSFSGEKAKGSILSTVNQGLQPFEMPKNAKMTSMNSVELKSLGFPKSIDMQLPEAMFNERLLLRFTRGQRVIKTGLVKVGANGFTEHNFDAQLQTGDVLTITLKRDPSKTASYQLTFKDLKDRDGNVVKKRLAGHENENEQDKRVDCQEVHNTLGIKNLGMRYSDKPVAIFMLIPDSDTSNHGLASIFIRQLYTELVKQCAYIASHKCVRRIHFVLDEFGNMIKIPDMAQILTVTNGRNMLWDLFVQSYQQLYSLYGDADGNTIKENCQVQVYIFSTNDDTIEEISKKVGNKTALSETHNKSDLNTNESVQQNAEADRVLPYERVASLLEGETIVLDPLHRRDNQGRKVRPYPIFNTKETVMPYAYQYLKDQFDPDGDINDIEIQSDHAAMRLEDNAIDYRDFLVDDAGLAAYNERLESGEVSATQRAALASTPTATVDPVQQSLVATFGLSVETAQTLMNAQENDRTTFEKMLIQLFPDVDERKVVKKRINYLQGEGEDE</sequence>
<evidence type="ECO:0000256" key="3">
    <source>
        <dbReference type="ARBA" id="ARBA00022475"/>
    </source>
</evidence>
<gene>
    <name evidence="10" type="ORF">PS435_11380</name>
</gene>
<organism evidence="10 11">
    <name type="scientific">Schleiferilactobacillus harbinensis</name>
    <dbReference type="NCBI Taxonomy" id="304207"/>
    <lineage>
        <taxon>Bacteria</taxon>
        <taxon>Bacillati</taxon>
        <taxon>Bacillota</taxon>
        <taxon>Bacilli</taxon>
        <taxon>Lactobacillales</taxon>
        <taxon>Lactobacillaceae</taxon>
        <taxon>Schleiferilactobacillus</taxon>
    </lineage>
</organism>
<proteinExistence type="inferred from homology"/>
<feature type="region of interest" description="Disordered" evidence="7">
    <location>
        <begin position="1"/>
        <end position="22"/>
    </location>
</feature>
<dbReference type="RefSeq" id="WP_331244121.1">
    <property type="nucleotide sequence ID" value="NZ_JAQSGJ010000035.1"/>
</dbReference>
<comment type="similarity">
    <text evidence="2">Belongs to the VirD4/TraG family.</text>
</comment>
<dbReference type="InterPro" id="IPR027417">
    <property type="entry name" value="P-loop_NTPase"/>
</dbReference>
<accession>A0ABU7T1K6</accession>
<dbReference type="InterPro" id="IPR032689">
    <property type="entry name" value="TraG-D_C"/>
</dbReference>
<dbReference type="InterPro" id="IPR003688">
    <property type="entry name" value="TraG/VirD4"/>
</dbReference>